<keyword evidence="2" id="KW-0472">Membrane</keyword>
<evidence type="ECO:0000313" key="3">
    <source>
        <dbReference type="EMBL" id="MBN8206295.1"/>
    </source>
</evidence>
<evidence type="ECO:0000256" key="1">
    <source>
        <dbReference type="SAM" id="MobiDB-lite"/>
    </source>
</evidence>
<dbReference type="Proteomes" id="UP000664385">
    <property type="component" value="Unassembled WGS sequence"/>
</dbReference>
<gene>
    <name evidence="3" type="ORF">JF543_10040</name>
</gene>
<evidence type="ECO:0000313" key="4">
    <source>
        <dbReference type="Proteomes" id="UP000664385"/>
    </source>
</evidence>
<keyword evidence="2" id="KW-0812">Transmembrane</keyword>
<protein>
    <submittedName>
        <fullName evidence="3">Uncharacterized protein</fullName>
    </submittedName>
</protein>
<reference evidence="3" key="1">
    <citation type="submission" date="2020-12" db="EMBL/GenBank/DDBJ databases">
        <title>PHA producing bacteria isolated from mangrove.</title>
        <authorList>
            <person name="Zheng W."/>
            <person name="Yu S."/>
            <person name="Huang Y."/>
        </authorList>
    </citation>
    <scope>NUCLEOTIDE SEQUENCE</scope>
    <source>
        <strain evidence="3">GN8-5</strain>
    </source>
</reference>
<name>A0A939DWP2_9MICO</name>
<feature type="transmembrane region" description="Helical" evidence="2">
    <location>
        <begin position="12"/>
        <end position="35"/>
    </location>
</feature>
<sequence length="101" mass="10511">MEPGVIETLLGWGTIALVVGVPVALGTFGLITMYAERPLEEKYVTGGGLAGGLTSGLDAVFSPTAHEAAAERDRQTRRTAPAPAAGDPPWTIHEGSIRIDI</sequence>
<feature type="compositionally biased region" description="Low complexity" evidence="1">
    <location>
        <begin position="78"/>
        <end position="89"/>
    </location>
</feature>
<organism evidence="3 4">
    <name type="scientific">Microbacterium esteraromaticum</name>
    <dbReference type="NCBI Taxonomy" id="57043"/>
    <lineage>
        <taxon>Bacteria</taxon>
        <taxon>Bacillati</taxon>
        <taxon>Actinomycetota</taxon>
        <taxon>Actinomycetes</taxon>
        <taxon>Micrococcales</taxon>
        <taxon>Microbacteriaceae</taxon>
        <taxon>Microbacterium</taxon>
    </lineage>
</organism>
<evidence type="ECO:0000256" key="2">
    <source>
        <dbReference type="SAM" id="Phobius"/>
    </source>
</evidence>
<accession>A0A939DWP2</accession>
<proteinExistence type="predicted"/>
<dbReference type="RefSeq" id="WP_179410679.1">
    <property type="nucleotide sequence ID" value="NZ_CP063379.1"/>
</dbReference>
<comment type="caution">
    <text evidence="3">The sequence shown here is derived from an EMBL/GenBank/DDBJ whole genome shotgun (WGS) entry which is preliminary data.</text>
</comment>
<dbReference type="AlphaFoldDB" id="A0A939DWP2"/>
<keyword evidence="2" id="KW-1133">Transmembrane helix</keyword>
<feature type="region of interest" description="Disordered" evidence="1">
    <location>
        <begin position="64"/>
        <end position="101"/>
    </location>
</feature>
<dbReference type="EMBL" id="JAEMWU010000001">
    <property type="protein sequence ID" value="MBN8206295.1"/>
    <property type="molecule type" value="Genomic_DNA"/>
</dbReference>